<feature type="coiled-coil region" evidence="1">
    <location>
        <begin position="6"/>
        <end position="43"/>
    </location>
</feature>
<feature type="non-terminal residue" evidence="2">
    <location>
        <position position="1"/>
    </location>
</feature>
<organism evidence="2 3">
    <name type="scientific">Himantopus himantopus</name>
    <name type="common">Black-winged stilt</name>
    <name type="synonym">Charadrius himantopus</name>
    <dbReference type="NCBI Taxonomy" id="225398"/>
    <lineage>
        <taxon>Eukaryota</taxon>
        <taxon>Metazoa</taxon>
        <taxon>Chordata</taxon>
        <taxon>Craniata</taxon>
        <taxon>Vertebrata</taxon>
        <taxon>Euteleostomi</taxon>
        <taxon>Archelosauria</taxon>
        <taxon>Archosauria</taxon>
        <taxon>Dinosauria</taxon>
        <taxon>Saurischia</taxon>
        <taxon>Theropoda</taxon>
        <taxon>Coelurosauria</taxon>
        <taxon>Aves</taxon>
        <taxon>Neognathae</taxon>
        <taxon>Neoaves</taxon>
        <taxon>Charadriiformes</taxon>
        <taxon>Recurvirostridae</taxon>
        <taxon>Himantopus</taxon>
    </lineage>
</organism>
<comment type="caution">
    <text evidence="2">The sequence shown here is derived from an EMBL/GenBank/DDBJ whole genome shotgun (WGS) entry which is preliminary data.</text>
</comment>
<dbReference type="AlphaFoldDB" id="A0A7L1KZG9"/>
<name>A0A7L1KZG9_HIMHI</name>
<evidence type="ECO:0000256" key="1">
    <source>
        <dbReference type="SAM" id="Coils"/>
    </source>
</evidence>
<evidence type="ECO:0000313" key="2">
    <source>
        <dbReference type="EMBL" id="NXN68355.1"/>
    </source>
</evidence>
<dbReference type="OrthoDB" id="9943648at2759"/>
<protein>
    <submittedName>
        <fullName evidence="2">KASH5 protein</fullName>
    </submittedName>
</protein>
<keyword evidence="3" id="KW-1185">Reference proteome</keyword>
<sequence>STQQALEQARGAAEELEDVKATVEELQEQNGRLRRQAHQLVRRPVSSLPTAAEQNQRLLTEGRGTRERIQALAAETADLEVSG</sequence>
<evidence type="ECO:0000313" key="3">
    <source>
        <dbReference type="Proteomes" id="UP000571567"/>
    </source>
</evidence>
<proteinExistence type="predicted"/>
<gene>
    <name evidence="2" type="primary">Ccdc155</name>
    <name evidence="2" type="ORF">HIMHIM_R15869</name>
</gene>
<feature type="non-terminal residue" evidence="2">
    <location>
        <position position="83"/>
    </location>
</feature>
<accession>A0A7L1KZG9</accession>
<reference evidence="2 3" key="1">
    <citation type="submission" date="2019-09" db="EMBL/GenBank/DDBJ databases">
        <title>Bird 10,000 Genomes (B10K) Project - Family phase.</title>
        <authorList>
            <person name="Zhang G."/>
        </authorList>
    </citation>
    <scope>NUCLEOTIDE SEQUENCE [LARGE SCALE GENOMIC DNA]</scope>
    <source>
        <strain evidence="2">B10K-DU-002-13</strain>
        <tissue evidence="2">Muscle</tissue>
    </source>
</reference>
<dbReference type="Proteomes" id="UP000571567">
    <property type="component" value="Unassembled WGS sequence"/>
</dbReference>
<keyword evidence="1" id="KW-0175">Coiled coil</keyword>
<dbReference type="EMBL" id="VXBK01005195">
    <property type="protein sequence ID" value="NXN68355.1"/>
    <property type="molecule type" value="Genomic_DNA"/>
</dbReference>